<reference evidence="1 2" key="1">
    <citation type="submission" date="2023-03" db="EMBL/GenBank/DDBJ databases">
        <title>WGS of Gossypium arboreum.</title>
        <authorList>
            <person name="Yu D."/>
        </authorList>
    </citation>
    <scope>NUCLEOTIDE SEQUENCE [LARGE SCALE GENOMIC DNA]</scope>
    <source>
        <tissue evidence="1">Leaf</tissue>
    </source>
</reference>
<sequence length="285" mass="32790">MDNYLGLPLVIGKNKTRAFQHIVDRFSHRIKVFLIPKGTLDVMVSRMRSFWWTKKNKDFVKSLETRFGWQIRDGMIAKYGSHRWGFACLDGLSAVLLSGSVATMFTAMCYPVYGPLEYLEYPQQCFISWEEGEYLVDLGAGSNLGDDFRIFNLLHSVMNLRPPRSHRLVKPPIDVIKINVDATIHDTVVGIGIIAWAIFEIDCARFVNRLKFRRKDILIFGFLLKNIFDLLDSSIESVIEWVIRLRNRVADGLCKLAIDKRCTFSFNMEYQSDIHGVVLTDGCSY</sequence>
<keyword evidence="2" id="KW-1185">Reference proteome</keyword>
<evidence type="ECO:0008006" key="3">
    <source>
        <dbReference type="Google" id="ProtNLM"/>
    </source>
</evidence>
<dbReference type="Proteomes" id="UP001358586">
    <property type="component" value="Chromosome 12"/>
</dbReference>
<evidence type="ECO:0000313" key="1">
    <source>
        <dbReference type="EMBL" id="KAK5775887.1"/>
    </source>
</evidence>
<dbReference type="EMBL" id="JARKNE010000012">
    <property type="protein sequence ID" value="KAK5775887.1"/>
    <property type="molecule type" value="Genomic_DNA"/>
</dbReference>
<evidence type="ECO:0000313" key="2">
    <source>
        <dbReference type="Proteomes" id="UP001358586"/>
    </source>
</evidence>
<proteinExistence type="predicted"/>
<comment type="caution">
    <text evidence="1">The sequence shown here is derived from an EMBL/GenBank/DDBJ whole genome shotgun (WGS) entry which is preliminary data.</text>
</comment>
<gene>
    <name evidence="1" type="ORF">PVK06_043841</name>
</gene>
<name>A0ABR0MPG3_GOSAR</name>
<accession>A0ABR0MPG3</accession>
<protein>
    <recommendedName>
        <fullName evidence="3">Reverse transcriptase</fullName>
    </recommendedName>
</protein>
<organism evidence="1 2">
    <name type="scientific">Gossypium arboreum</name>
    <name type="common">Tree cotton</name>
    <name type="synonym">Gossypium nanking</name>
    <dbReference type="NCBI Taxonomy" id="29729"/>
    <lineage>
        <taxon>Eukaryota</taxon>
        <taxon>Viridiplantae</taxon>
        <taxon>Streptophyta</taxon>
        <taxon>Embryophyta</taxon>
        <taxon>Tracheophyta</taxon>
        <taxon>Spermatophyta</taxon>
        <taxon>Magnoliopsida</taxon>
        <taxon>eudicotyledons</taxon>
        <taxon>Gunneridae</taxon>
        <taxon>Pentapetalae</taxon>
        <taxon>rosids</taxon>
        <taxon>malvids</taxon>
        <taxon>Malvales</taxon>
        <taxon>Malvaceae</taxon>
        <taxon>Malvoideae</taxon>
        <taxon>Gossypium</taxon>
    </lineage>
</organism>